<feature type="transmembrane region" description="Helical" evidence="1">
    <location>
        <begin position="6"/>
        <end position="26"/>
    </location>
</feature>
<dbReference type="KEGG" id="txy:Thexy_2369"/>
<evidence type="ECO:0000313" key="2">
    <source>
        <dbReference type="EMBL" id="AEF18365.1"/>
    </source>
</evidence>
<dbReference type="AlphaFoldDB" id="F6BFR1"/>
<reference evidence="2" key="1">
    <citation type="submission" date="2011-05" db="EMBL/GenBank/DDBJ databases">
        <title>Complete sequence of Thermoanaerobacterium xylanolyticum LX-11.</title>
        <authorList>
            <consortium name="US DOE Joint Genome Institute"/>
            <person name="Lucas S."/>
            <person name="Han J."/>
            <person name="Lapidus A."/>
            <person name="Cheng J.-F."/>
            <person name="Goodwin L."/>
            <person name="Pitluck S."/>
            <person name="Peters L."/>
            <person name="Mikhailova N."/>
            <person name="Lu M."/>
            <person name="Han C."/>
            <person name="Tapia R."/>
            <person name="Land M."/>
            <person name="Hauser L."/>
            <person name="Kyrpides N."/>
            <person name="Ivanova N."/>
            <person name="Pagani I."/>
            <person name="Hemme C."/>
            <person name="Woyke T."/>
        </authorList>
    </citation>
    <scope>NUCLEOTIDE SEQUENCE</scope>
    <source>
        <strain evidence="2">LX-11</strain>
    </source>
</reference>
<proteinExistence type="predicted"/>
<keyword evidence="1" id="KW-0472">Membrane</keyword>
<dbReference type="Proteomes" id="UP000007239">
    <property type="component" value="Chromosome"/>
</dbReference>
<keyword evidence="1" id="KW-1133">Transmembrane helix</keyword>
<dbReference type="HOGENOM" id="CLU_3031010_0_0_9"/>
<keyword evidence="1" id="KW-0812">Transmembrane</keyword>
<feature type="transmembrane region" description="Helical" evidence="1">
    <location>
        <begin position="33"/>
        <end position="53"/>
    </location>
</feature>
<protein>
    <submittedName>
        <fullName evidence="2">Uncharacterized protein</fullName>
    </submittedName>
</protein>
<evidence type="ECO:0000256" key="1">
    <source>
        <dbReference type="SAM" id="Phobius"/>
    </source>
</evidence>
<keyword evidence="3" id="KW-1185">Reference proteome</keyword>
<accession>F6BFR1</accession>
<name>F6BFR1_THEXL</name>
<gene>
    <name evidence="2" type="ordered locus">Thexy_2369</name>
</gene>
<organism evidence="2 3">
    <name type="scientific">Thermoanaerobacterium xylanolyticum (strain ATCC 49914 / DSM 7097 / LX-11)</name>
    <dbReference type="NCBI Taxonomy" id="858215"/>
    <lineage>
        <taxon>Bacteria</taxon>
        <taxon>Bacillati</taxon>
        <taxon>Bacillota</taxon>
        <taxon>Clostridia</taxon>
        <taxon>Thermoanaerobacterales</taxon>
        <taxon>Thermoanaerobacteraceae</taxon>
        <taxon>Thermoanaerobacterium</taxon>
    </lineage>
</organism>
<sequence>MKVSDVLIKCGLAIYAISIFVNFTIYKIPKIPMIIILCVASVLILMGCVFLRIGK</sequence>
<dbReference type="EMBL" id="CP002739">
    <property type="protein sequence ID" value="AEF18365.1"/>
    <property type="molecule type" value="Genomic_DNA"/>
</dbReference>
<evidence type="ECO:0000313" key="3">
    <source>
        <dbReference type="Proteomes" id="UP000007239"/>
    </source>
</evidence>